<reference evidence="1" key="1">
    <citation type="submission" date="2021-02" db="EMBL/GenBank/DDBJ databases">
        <authorList>
            <consortium name="DOE Joint Genome Institute"/>
            <person name="Ahrendt S."/>
            <person name="Looney B.P."/>
            <person name="Miyauchi S."/>
            <person name="Morin E."/>
            <person name="Drula E."/>
            <person name="Courty P.E."/>
            <person name="Chicoki N."/>
            <person name="Fauchery L."/>
            <person name="Kohler A."/>
            <person name="Kuo A."/>
            <person name="Labutti K."/>
            <person name="Pangilinan J."/>
            <person name="Lipzen A."/>
            <person name="Riley R."/>
            <person name="Andreopoulos W."/>
            <person name="He G."/>
            <person name="Johnson J."/>
            <person name="Barry K.W."/>
            <person name="Grigoriev I.V."/>
            <person name="Nagy L."/>
            <person name="Hibbett D."/>
            <person name="Henrissat B."/>
            <person name="Matheny P.B."/>
            <person name="Labbe J."/>
            <person name="Martin F."/>
        </authorList>
    </citation>
    <scope>NUCLEOTIDE SEQUENCE</scope>
    <source>
        <strain evidence="1">EC-137</strain>
    </source>
</reference>
<comment type="caution">
    <text evidence="1">The sequence shown here is derived from an EMBL/GenBank/DDBJ whole genome shotgun (WGS) entry which is preliminary data.</text>
</comment>
<evidence type="ECO:0000313" key="1">
    <source>
        <dbReference type="EMBL" id="KAI0026297.1"/>
    </source>
</evidence>
<dbReference type="Proteomes" id="UP000814128">
    <property type="component" value="Unassembled WGS sequence"/>
</dbReference>
<evidence type="ECO:0000313" key="2">
    <source>
        <dbReference type="Proteomes" id="UP000814128"/>
    </source>
</evidence>
<sequence length="126" mass="14051">MPALRTWHTDRRIAHAARRQLLLPSLAPVPRTRRPRSVPGARTGVLRTPRAITSCSRPSLLTPAHHTWRMDRRIVHAAHRHLLLPSTLATLPSKTGTHQPVVCAHTASLCAPSRSPRRNDTNSQNL</sequence>
<proteinExistence type="predicted"/>
<reference evidence="1" key="2">
    <citation type="journal article" date="2022" name="New Phytol.">
        <title>Evolutionary transition to the ectomycorrhizal habit in the genomes of a hyperdiverse lineage of mushroom-forming fungi.</title>
        <authorList>
            <person name="Looney B."/>
            <person name="Miyauchi S."/>
            <person name="Morin E."/>
            <person name="Drula E."/>
            <person name="Courty P.E."/>
            <person name="Kohler A."/>
            <person name="Kuo A."/>
            <person name="LaButti K."/>
            <person name="Pangilinan J."/>
            <person name="Lipzen A."/>
            <person name="Riley R."/>
            <person name="Andreopoulos W."/>
            <person name="He G."/>
            <person name="Johnson J."/>
            <person name="Nolan M."/>
            <person name="Tritt A."/>
            <person name="Barry K.W."/>
            <person name="Grigoriev I.V."/>
            <person name="Nagy L.G."/>
            <person name="Hibbett D."/>
            <person name="Henrissat B."/>
            <person name="Matheny P.B."/>
            <person name="Labbe J."/>
            <person name="Martin F.M."/>
        </authorList>
    </citation>
    <scope>NUCLEOTIDE SEQUENCE</scope>
    <source>
        <strain evidence="1">EC-137</strain>
    </source>
</reference>
<dbReference type="EMBL" id="MU274879">
    <property type="protein sequence ID" value="KAI0026297.1"/>
    <property type="molecule type" value="Genomic_DNA"/>
</dbReference>
<name>A0ACB8Q3T9_9AGAM</name>
<gene>
    <name evidence="1" type="ORF">K488DRAFT_92905</name>
</gene>
<keyword evidence="2" id="KW-1185">Reference proteome</keyword>
<accession>A0ACB8Q3T9</accession>
<organism evidence="1 2">
    <name type="scientific">Vararia minispora EC-137</name>
    <dbReference type="NCBI Taxonomy" id="1314806"/>
    <lineage>
        <taxon>Eukaryota</taxon>
        <taxon>Fungi</taxon>
        <taxon>Dikarya</taxon>
        <taxon>Basidiomycota</taxon>
        <taxon>Agaricomycotina</taxon>
        <taxon>Agaricomycetes</taxon>
        <taxon>Russulales</taxon>
        <taxon>Lachnocladiaceae</taxon>
        <taxon>Vararia</taxon>
    </lineage>
</organism>
<protein>
    <submittedName>
        <fullName evidence="1">Uncharacterized protein</fullName>
    </submittedName>
</protein>